<evidence type="ECO:0000256" key="1">
    <source>
        <dbReference type="SAM" id="MobiDB-lite"/>
    </source>
</evidence>
<feature type="region of interest" description="Disordered" evidence="1">
    <location>
        <begin position="272"/>
        <end position="297"/>
    </location>
</feature>
<comment type="caution">
    <text evidence="2">The sequence shown here is derived from an EMBL/GenBank/DDBJ whole genome shotgun (WGS) entry which is preliminary data.</text>
</comment>
<dbReference type="Proteomes" id="UP001183414">
    <property type="component" value="Unassembled WGS sequence"/>
</dbReference>
<gene>
    <name evidence="2" type="ORF">RM572_27780</name>
</gene>
<accession>A0ABU2P3T4</accession>
<name>A0ABU2P3T4_9ACTN</name>
<protein>
    <recommendedName>
        <fullName evidence="4">DUF222 domain-containing protein</fullName>
    </recommendedName>
</protein>
<organism evidence="2 3">
    <name type="scientific">Streptomyces hazeniae</name>
    <dbReference type="NCBI Taxonomy" id="3075538"/>
    <lineage>
        <taxon>Bacteria</taxon>
        <taxon>Bacillati</taxon>
        <taxon>Actinomycetota</taxon>
        <taxon>Actinomycetes</taxon>
        <taxon>Kitasatosporales</taxon>
        <taxon>Streptomycetaceae</taxon>
        <taxon>Streptomyces</taxon>
    </lineage>
</organism>
<sequence length="297" mass="31303">MTCPDHNAPTPAPKESLFTTMRQIDILLQIDHLHRLGDNFTAQQQAVQRVEPEPGTELLRHLSPILPAVHDLVTQSLTRLTVLDGSQYTAAPGARAALDALSSLVATASNAATTLANTLGSNPLDTAESPDRSTADEGAAVQVRHDEARQMIAQGVADAALQLEVCAATCHATATGIMDDLIQSPEHRPPLPNLTAAQYTALEKIADGGASRYTSIRGGAARITATDGTTLHATPFAVLEKHRLIDTARTPAATGQRIHITAAGRLALTVQKPTRARPPAPATAPVLAHGHRPGTHR</sequence>
<evidence type="ECO:0000313" key="3">
    <source>
        <dbReference type="Proteomes" id="UP001183414"/>
    </source>
</evidence>
<feature type="region of interest" description="Disordered" evidence="1">
    <location>
        <begin position="119"/>
        <end position="139"/>
    </location>
</feature>
<dbReference type="RefSeq" id="WP_311676142.1">
    <property type="nucleotide sequence ID" value="NZ_JAVREQ010000042.1"/>
</dbReference>
<proteinExistence type="predicted"/>
<evidence type="ECO:0000313" key="2">
    <source>
        <dbReference type="EMBL" id="MDT0382563.1"/>
    </source>
</evidence>
<reference evidence="3" key="1">
    <citation type="submission" date="2023-07" db="EMBL/GenBank/DDBJ databases">
        <title>30 novel species of actinomycetes from the DSMZ collection.</title>
        <authorList>
            <person name="Nouioui I."/>
        </authorList>
    </citation>
    <scope>NUCLEOTIDE SEQUENCE [LARGE SCALE GENOMIC DNA]</scope>
    <source>
        <strain evidence="3">DSM 42041</strain>
    </source>
</reference>
<dbReference type="EMBL" id="JAVREQ010000042">
    <property type="protein sequence ID" value="MDT0382563.1"/>
    <property type="molecule type" value="Genomic_DNA"/>
</dbReference>
<keyword evidence="3" id="KW-1185">Reference proteome</keyword>
<evidence type="ECO:0008006" key="4">
    <source>
        <dbReference type="Google" id="ProtNLM"/>
    </source>
</evidence>